<dbReference type="GO" id="GO:0009055">
    <property type="term" value="F:electron transfer activity"/>
    <property type="evidence" value="ECO:0007669"/>
    <property type="project" value="InterPro"/>
</dbReference>
<gene>
    <name evidence="7" type="ORF">SAMN04488026_102952</name>
</gene>
<dbReference type="GO" id="GO:0020037">
    <property type="term" value="F:heme binding"/>
    <property type="evidence" value="ECO:0007669"/>
    <property type="project" value="InterPro"/>
</dbReference>
<dbReference type="InterPro" id="IPR009056">
    <property type="entry name" value="Cyt_c-like_dom"/>
</dbReference>
<dbReference type="STRING" id="571298.SAMN04488026_102952"/>
<dbReference type="Pfam" id="PF09086">
    <property type="entry name" value="DUF1924"/>
    <property type="match status" value="1"/>
</dbReference>
<accession>A0A1G8YLB5</accession>
<dbReference type="InterPro" id="IPR015170">
    <property type="entry name" value="DUF1924_SHP"/>
</dbReference>
<feature type="domain" description="Cytochrome c" evidence="6">
    <location>
        <begin position="38"/>
        <end position="130"/>
    </location>
</feature>
<dbReference type="SUPFAM" id="SSF46626">
    <property type="entry name" value="Cytochrome c"/>
    <property type="match status" value="1"/>
</dbReference>
<evidence type="ECO:0000256" key="1">
    <source>
        <dbReference type="ARBA" id="ARBA00022617"/>
    </source>
</evidence>
<dbReference type="EMBL" id="FNEK01000029">
    <property type="protein sequence ID" value="SDK03659.1"/>
    <property type="molecule type" value="Genomic_DNA"/>
</dbReference>
<name>A0A1G8YLB5_9RHOB</name>
<keyword evidence="3 4" id="KW-0408">Iron</keyword>
<dbReference type="Proteomes" id="UP000199382">
    <property type="component" value="Unassembled WGS sequence"/>
</dbReference>
<reference evidence="7 8" key="1">
    <citation type="submission" date="2016-10" db="EMBL/GenBank/DDBJ databases">
        <authorList>
            <person name="de Groot N.N."/>
        </authorList>
    </citation>
    <scope>NUCLEOTIDE SEQUENCE [LARGE SCALE GENOMIC DNA]</scope>
    <source>
        <strain evidence="7 8">DSM 25294</strain>
    </source>
</reference>
<keyword evidence="1 4" id="KW-0349">Heme</keyword>
<evidence type="ECO:0000313" key="7">
    <source>
        <dbReference type="EMBL" id="SDK03659.1"/>
    </source>
</evidence>
<evidence type="ECO:0000256" key="2">
    <source>
        <dbReference type="ARBA" id="ARBA00022723"/>
    </source>
</evidence>
<keyword evidence="2 4" id="KW-0479">Metal-binding</keyword>
<dbReference type="AlphaFoldDB" id="A0A1G8YLB5"/>
<dbReference type="Gene3D" id="1.10.760.10">
    <property type="entry name" value="Cytochrome c-like domain"/>
    <property type="match status" value="1"/>
</dbReference>
<feature type="signal peptide" evidence="5">
    <location>
        <begin position="1"/>
        <end position="20"/>
    </location>
</feature>
<protein>
    <recommendedName>
        <fullName evidence="6">Cytochrome c domain-containing protein</fullName>
    </recommendedName>
</protein>
<organism evidence="7 8">
    <name type="scientific">Aliiruegeria lutimaris</name>
    <dbReference type="NCBI Taxonomy" id="571298"/>
    <lineage>
        <taxon>Bacteria</taxon>
        <taxon>Pseudomonadati</taxon>
        <taxon>Pseudomonadota</taxon>
        <taxon>Alphaproteobacteria</taxon>
        <taxon>Rhodobacterales</taxon>
        <taxon>Roseobacteraceae</taxon>
        <taxon>Aliiruegeria</taxon>
    </lineage>
</organism>
<keyword evidence="5" id="KW-0732">Signal</keyword>
<keyword evidence="8" id="KW-1185">Reference proteome</keyword>
<evidence type="ECO:0000256" key="3">
    <source>
        <dbReference type="ARBA" id="ARBA00023004"/>
    </source>
</evidence>
<dbReference type="GO" id="GO:0046872">
    <property type="term" value="F:metal ion binding"/>
    <property type="evidence" value="ECO:0007669"/>
    <property type="project" value="UniProtKB-KW"/>
</dbReference>
<evidence type="ECO:0000256" key="5">
    <source>
        <dbReference type="SAM" id="SignalP"/>
    </source>
</evidence>
<dbReference type="InterPro" id="IPR036909">
    <property type="entry name" value="Cyt_c-like_dom_sf"/>
</dbReference>
<proteinExistence type="predicted"/>
<dbReference type="RefSeq" id="WP_244520743.1">
    <property type="nucleotide sequence ID" value="NZ_FNEK01000029.1"/>
</dbReference>
<sequence length="130" mass="13610">MKYLLILPLCLLAAPLAAQSTTPSDLIANYTAEAGVAASAERGQALFTASHTGGKPDTPSCTTCHGADPRAAGLARTGKPIEPLAPLANPERLTDLKFVEKWFGRNCNSVLGRDCTSAEKADVIAWLSSL</sequence>
<evidence type="ECO:0000313" key="8">
    <source>
        <dbReference type="Proteomes" id="UP000199382"/>
    </source>
</evidence>
<dbReference type="PROSITE" id="PS51007">
    <property type="entry name" value="CYTC"/>
    <property type="match status" value="1"/>
</dbReference>
<feature type="chain" id="PRO_5011540762" description="Cytochrome c domain-containing protein" evidence="5">
    <location>
        <begin position="21"/>
        <end position="130"/>
    </location>
</feature>
<evidence type="ECO:0000256" key="4">
    <source>
        <dbReference type="PROSITE-ProRule" id="PRU00433"/>
    </source>
</evidence>
<evidence type="ECO:0000259" key="6">
    <source>
        <dbReference type="PROSITE" id="PS51007"/>
    </source>
</evidence>